<evidence type="ECO:0000256" key="1">
    <source>
        <dbReference type="ARBA" id="ARBA00008857"/>
    </source>
</evidence>
<gene>
    <name evidence="6" type="ORF">LAX5112_04398</name>
</gene>
<keyword evidence="2" id="KW-0229">DNA integration</keyword>
<dbReference type="GO" id="GO:0006310">
    <property type="term" value="P:DNA recombination"/>
    <property type="evidence" value="ECO:0007669"/>
    <property type="project" value="UniProtKB-KW"/>
</dbReference>
<dbReference type="PANTHER" id="PTHR30349">
    <property type="entry name" value="PHAGE INTEGRASE-RELATED"/>
    <property type="match status" value="1"/>
</dbReference>
<keyword evidence="4" id="KW-0233">DNA recombination</keyword>
<dbReference type="STRING" id="388408.LAX5112_04398"/>
<feature type="domain" description="Tyr recombinase" evidence="5">
    <location>
        <begin position="166"/>
        <end position="343"/>
    </location>
</feature>
<dbReference type="RefSeq" id="WP_208981486.1">
    <property type="nucleotide sequence ID" value="NZ_CXWD01000023.1"/>
</dbReference>
<dbReference type="EMBL" id="CXWD01000023">
    <property type="protein sequence ID" value="CTQ75890.1"/>
    <property type="molecule type" value="Genomic_DNA"/>
</dbReference>
<dbReference type="Gene3D" id="1.10.443.10">
    <property type="entry name" value="Intergrase catalytic core"/>
    <property type="match status" value="1"/>
</dbReference>
<dbReference type="InterPro" id="IPR050090">
    <property type="entry name" value="Tyrosine_recombinase_XerCD"/>
</dbReference>
<name>A0A0M7ANU1_9HYPH</name>
<keyword evidence="7" id="KW-1185">Reference proteome</keyword>
<dbReference type="InterPro" id="IPR011010">
    <property type="entry name" value="DNA_brk_join_enz"/>
</dbReference>
<dbReference type="PROSITE" id="PS51898">
    <property type="entry name" value="TYR_RECOMBINASE"/>
    <property type="match status" value="1"/>
</dbReference>
<dbReference type="GO" id="GO:0015074">
    <property type="term" value="P:DNA integration"/>
    <property type="evidence" value="ECO:0007669"/>
    <property type="project" value="UniProtKB-KW"/>
</dbReference>
<organism evidence="6 7">
    <name type="scientific">Roseibium alexandrii</name>
    <dbReference type="NCBI Taxonomy" id="388408"/>
    <lineage>
        <taxon>Bacteria</taxon>
        <taxon>Pseudomonadati</taxon>
        <taxon>Pseudomonadota</taxon>
        <taxon>Alphaproteobacteria</taxon>
        <taxon>Hyphomicrobiales</taxon>
        <taxon>Stappiaceae</taxon>
        <taxon>Roseibium</taxon>
    </lineage>
</organism>
<dbReference type="PANTHER" id="PTHR30349:SF41">
    <property type="entry name" value="INTEGRASE_RECOMBINASE PROTEIN MJ0367-RELATED"/>
    <property type="match status" value="1"/>
</dbReference>
<evidence type="ECO:0000259" key="5">
    <source>
        <dbReference type="PROSITE" id="PS51898"/>
    </source>
</evidence>
<dbReference type="Gene3D" id="1.10.150.130">
    <property type="match status" value="1"/>
</dbReference>
<protein>
    <submittedName>
        <fullName evidence="6">Site-specific recombinase XerD</fullName>
    </submittedName>
</protein>
<dbReference type="SUPFAM" id="SSF56349">
    <property type="entry name" value="DNA breaking-rejoining enzymes"/>
    <property type="match status" value="1"/>
</dbReference>
<dbReference type="Proteomes" id="UP000053235">
    <property type="component" value="Unassembled WGS sequence"/>
</dbReference>
<dbReference type="InterPro" id="IPR010998">
    <property type="entry name" value="Integrase_recombinase_N"/>
</dbReference>
<evidence type="ECO:0000256" key="2">
    <source>
        <dbReference type="ARBA" id="ARBA00022908"/>
    </source>
</evidence>
<dbReference type="AlphaFoldDB" id="A0A0M7ANU1"/>
<sequence length="350" mass="39607">MAAMPKRRLPHLRREKSRHGRVKWFFRLGDGPRIRLPDEYDLDPGSEFMKAYHVALTGSDAPEKPRSRYPQNTLGWLLDQYEQSAKFAALATATRQSYGYQIKAIKGKSGSVRLIDITERSIRRAREARASTPNAANAFLKVMKVAFAWGMESGLLDDVINRDPAKEVKRIDIKTEGHHTWTIEEIERYEARWALGTMERLALDLLACTGLRREDVYQIGRQHIKGGEIHVRTSKTGGWIYLPVLPALQDSIDATKTGELTLLLNTKGQPHLNGKAFGKWFGKACERAKVPGRAHGMRKAAATLAAERGATVHQMMAIFGWDSERMAIHYTRKANRKKIGLEHGELLDRK</sequence>
<keyword evidence="3" id="KW-0238">DNA-binding</keyword>
<dbReference type="Pfam" id="PF00589">
    <property type="entry name" value="Phage_integrase"/>
    <property type="match status" value="1"/>
</dbReference>
<dbReference type="InterPro" id="IPR013762">
    <property type="entry name" value="Integrase-like_cat_sf"/>
</dbReference>
<evidence type="ECO:0000256" key="3">
    <source>
        <dbReference type="ARBA" id="ARBA00023125"/>
    </source>
</evidence>
<evidence type="ECO:0000256" key="4">
    <source>
        <dbReference type="ARBA" id="ARBA00023172"/>
    </source>
</evidence>
<comment type="similarity">
    <text evidence="1">Belongs to the 'phage' integrase family.</text>
</comment>
<evidence type="ECO:0000313" key="7">
    <source>
        <dbReference type="Proteomes" id="UP000053235"/>
    </source>
</evidence>
<accession>A0A0M7ANU1</accession>
<evidence type="ECO:0000313" key="6">
    <source>
        <dbReference type="EMBL" id="CTQ75890.1"/>
    </source>
</evidence>
<proteinExistence type="inferred from homology"/>
<reference evidence="7" key="1">
    <citation type="submission" date="2015-07" db="EMBL/GenBank/DDBJ databases">
        <authorList>
            <person name="Rodrigo-Torres Lidia"/>
            <person name="Arahal R.David."/>
        </authorList>
    </citation>
    <scope>NUCLEOTIDE SEQUENCE [LARGE SCALE GENOMIC DNA]</scope>
    <source>
        <strain evidence="7">CECT 5112</strain>
    </source>
</reference>
<dbReference type="GO" id="GO:0003677">
    <property type="term" value="F:DNA binding"/>
    <property type="evidence" value="ECO:0007669"/>
    <property type="project" value="UniProtKB-KW"/>
</dbReference>
<dbReference type="InterPro" id="IPR002104">
    <property type="entry name" value="Integrase_catalytic"/>
</dbReference>